<keyword evidence="2" id="KW-0813">Transport</keyword>
<evidence type="ECO:0000256" key="4">
    <source>
        <dbReference type="ARBA" id="ARBA00022989"/>
    </source>
</evidence>
<feature type="transmembrane region" description="Helical" evidence="6">
    <location>
        <begin position="354"/>
        <end position="373"/>
    </location>
</feature>
<dbReference type="PANTHER" id="PTHR23506:SF23">
    <property type="entry name" value="GH10249P"/>
    <property type="match status" value="1"/>
</dbReference>
<name>A0A4S2L6U2_OPIFE</name>
<evidence type="ECO:0000256" key="6">
    <source>
        <dbReference type="SAM" id="Phobius"/>
    </source>
</evidence>
<sequence length="594" mass="65177">MRMGYADMDQWESKQERKAALMQKITGSFGKVRGCFGDRRMILFIVFVALFLDNMLLTIVVPIIPDFLLDQRVKNKSAVIAKVLGDINDSCLEYLQEPGPGSTLRPVPIYASRGHSPHQHLSVYLEQLFEKEIFHRDAYFNIYGLSSQSEGPNGERNTTRPRQISEQVEYCEESVNKSIHRLRRETAGNEHIQVGLMFASKSVVQLMVNPLIGPLTNRIGYSIPMFTGFLIMFVSTVVFAFGESYGVLFFARALQGVGSACSSVSGMGMLATVYTDDTERGRAFSWALSGLALGVLVGPPFGGICYEFINKEAPFLMLAILALFDGMLQLLALKPAVRPETERGSSLWNLLRDPYILVAAGSLTFGNMGIAMLEPSLPLWMWEKMRAQGWQQGLAFLPCSISYLIGTNIFGPLATRIGRGVSAGLGMVICSICLCAMPFARIPEHLIVPMFGLGFAIGMVDSSMMPIMGYLVDLRHASVYGSVYAIADVAFCMGFAIGPIVSGSMVQTVGFSWMLWFISIVCALYSPLTLLLRNPPRRDEARALVDRNADKPPGSINNSAIGDPMNTTTFTNLSLGATLGYDPTAGGQRSYGYN</sequence>
<evidence type="ECO:0000313" key="9">
    <source>
        <dbReference type="Proteomes" id="UP000308267"/>
    </source>
</evidence>
<keyword evidence="4 6" id="KW-1133">Transmembrane helix</keyword>
<comment type="caution">
    <text evidence="8">The sequence shown here is derived from an EMBL/GenBank/DDBJ whole genome shotgun (WGS) entry which is preliminary data.</text>
</comment>
<comment type="subcellular location">
    <subcellularLocation>
        <location evidence="1">Membrane</location>
        <topology evidence="1">Multi-pass membrane protein</topology>
    </subcellularLocation>
</comment>
<dbReference type="Proteomes" id="UP000308267">
    <property type="component" value="Unassembled WGS sequence"/>
</dbReference>
<gene>
    <name evidence="8" type="ORF">CRM22_009615</name>
</gene>
<dbReference type="GO" id="GO:0043195">
    <property type="term" value="C:terminal bouton"/>
    <property type="evidence" value="ECO:0007669"/>
    <property type="project" value="TreeGrafter"/>
</dbReference>
<dbReference type="OrthoDB" id="5086884at2759"/>
<dbReference type="CDD" id="cd17384">
    <property type="entry name" value="MFS_SLC18A1_2_VAT1_2"/>
    <property type="match status" value="1"/>
</dbReference>
<dbReference type="Gene3D" id="1.20.1250.20">
    <property type="entry name" value="MFS general substrate transporter like domains"/>
    <property type="match status" value="2"/>
</dbReference>
<feature type="transmembrane region" description="Helical" evidence="6">
    <location>
        <begin position="479"/>
        <end position="501"/>
    </location>
</feature>
<dbReference type="EMBL" id="SJOL01009264">
    <property type="protein sequence ID" value="TGZ58523.1"/>
    <property type="molecule type" value="Genomic_DNA"/>
</dbReference>
<evidence type="ECO:0000256" key="3">
    <source>
        <dbReference type="ARBA" id="ARBA00022692"/>
    </source>
</evidence>
<evidence type="ECO:0000256" key="2">
    <source>
        <dbReference type="ARBA" id="ARBA00022448"/>
    </source>
</evidence>
<feature type="transmembrane region" description="Helical" evidence="6">
    <location>
        <begin position="513"/>
        <end position="532"/>
    </location>
</feature>
<protein>
    <recommendedName>
        <fullName evidence="7">Major facilitator superfamily (MFS) profile domain-containing protein</fullName>
    </recommendedName>
</protein>
<feature type="transmembrane region" description="Helical" evidence="6">
    <location>
        <begin position="393"/>
        <end position="414"/>
    </location>
</feature>
<dbReference type="InterPro" id="IPR050930">
    <property type="entry name" value="MFS_Vesicular_Transporter"/>
</dbReference>
<keyword evidence="5 6" id="KW-0472">Membrane</keyword>
<dbReference type="SUPFAM" id="SSF103473">
    <property type="entry name" value="MFS general substrate transporter"/>
    <property type="match status" value="1"/>
</dbReference>
<dbReference type="PANTHER" id="PTHR23506">
    <property type="entry name" value="GH10249P"/>
    <property type="match status" value="1"/>
</dbReference>
<feature type="transmembrane region" description="Helical" evidence="6">
    <location>
        <begin position="219"/>
        <end position="241"/>
    </location>
</feature>
<dbReference type="InterPro" id="IPR011701">
    <property type="entry name" value="MFS"/>
</dbReference>
<evidence type="ECO:0000313" key="8">
    <source>
        <dbReference type="EMBL" id="TGZ58523.1"/>
    </source>
</evidence>
<dbReference type="Pfam" id="PF07690">
    <property type="entry name" value="MFS_1"/>
    <property type="match status" value="1"/>
</dbReference>
<feature type="transmembrane region" description="Helical" evidence="6">
    <location>
        <begin position="315"/>
        <end position="333"/>
    </location>
</feature>
<dbReference type="GO" id="GO:0015842">
    <property type="term" value="P:aminergic neurotransmitter loading into synaptic vesicle"/>
    <property type="evidence" value="ECO:0007669"/>
    <property type="project" value="TreeGrafter"/>
</dbReference>
<dbReference type="FunFam" id="1.20.1250.20:FF:000145">
    <property type="entry name" value="Chromaffin granule amine transporter"/>
    <property type="match status" value="1"/>
</dbReference>
<dbReference type="AlphaFoldDB" id="A0A4S2L6U2"/>
<evidence type="ECO:0000256" key="1">
    <source>
        <dbReference type="ARBA" id="ARBA00004141"/>
    </source>
</evidence>
<feature type="transmembrane region" description="Helical" evidence="6">
    <location>
        <begin position="446"/>
        <end position="472"/>
    </location>
</feature>
<keyword evidence="9" id="KW-1185">Reference proteome</keyword>
<evidence type="ECO:0000259" key="7">
    <source>
        <dbReference type="PROSITE" id="PS50850"/>
    </source>
</evidence>
<accession>A0A4S2L6U2</accession>
<dbReference type="GO" id="GO:0005335">
    <property type="term" value="F:serotonin:sodium:chloride symporter activity"/>
    <property type="evidence" value="ECO:0007669"/>
    <property type="project" value="TreeGrafter"/>
</dbReference>
<dbReference type="PROSITE" id="PS50850">
    <property type="entry name" value="MFS"/>
    <property type="match status" value="1"/>
</dbReference>
<proteinExistence type="predicted"/>
<feature type="transmembrane region" description="Helical" evidence="6">
    <location>
        <begin position="421"/>
        <end position="440"/>
    </location>
</feature>
<keyword evidence="3 6" id="KW-0812">Transmembrane</keyword>
<feature type="transmembrane region" description="Helical" evidence="6">
    <location>
        <begin position="41"/>
        <end position="64"/>
    </location>
</feature>
<feature type="domain" description="Major facilitator superfamily (MFS) profile" evidence="7">
    <location>
        <begin position="42"/>
        <end position="537"/>
    </location>
</feature>
<dbReference type="InterPro" id="IPR020846">
    <property type="entry name" value="MFS_dom"/>
</dbReference>
<feature type="transmembrane region" description="Helical" evidence="6">
    <location>
        <begin position="286"/>
        <end position="309"/>
    </location>
</feature>
<dbReference type="STRING" id="147828.A0A4S2L6U2"/>
<dbReference type="GO" id="GO:0030672">
    <property type="term" value="C:synaptic vesicle membrane"/>
    <property type="evidence" value="ECO:0007669"/>
    <property type="project" value="TreeGrafter"/>
</dbReference>
<dbReference type="InterPro" id="IPR036259">
    <property type="entry name" value="MFS_trans_sf"/>
</dbReference>
<evidence type="ECO:0000256" key="5">
    <source>
        <dbReference type="ARBA" id="ARBA00023136"/>
    </source>
</evidence>
<organism evidence="8 9">
    <name type="scientific">Opisthorchis felineus</name>
    <dbReference type="NCBI Taxonomy" id="147828"/>
    <lineage>
        <taxon>Eukaryota</taxon>
        <taxon>Metazoa</taxon>
        <taxon>Spiralia</taxon>
        <taxon>Lophotrochozoa</taxon>
        <taxon>Platyhelminthes</taxon>
        <taxon>Trematoda</taxon>
        <taxon>Digenea</taxon>
        <taxon>Opisthorchiida</taxon>
        <taxon>Opisthorchiata</taxon>
        <taxon>Opisthorchiidae</taxon>
        <taxon>Opisthorchis</taxon>
    </lineage>
</organism>
<reference evidence="8 9" key="1">
    <citation type="journal article" date="2019" name="BMC Genomics">
        <title>New insights from Opisthorchis felineus genome: update on genomics of the epidemiologically important liver flukes.</title>
        <authorList>
            <person name="Ershov N.I."/>
            <person name="Mordvinov V.A."/>
            <person name="Prokhortchouk E.B."/>
            <person name="Pakharukova M.Y."/>
            <person name="Gunbin K.V."/>
            <person name="Ustyantsev K."/>
            <person name="Genaev M.A."/>
            <person name="Blinov A.G."/>
            <person name="Mazur A."/>
            <person name="Boulygina E."/>
            <person name="Tsygankova S."/>
            <person name="Khrameeva E."/>
            <person name="Chekanov N."/>
            <person name="Fan G."/>
            <person name="Xiao A."/>
            <person name="Zhang H."/>
            <person name="Xu X."/>
            <person name="Yang H."/>
            <person name="Solovyev V."/>
            <person name="Lee S.M."/>
            <person name="Liu X."/>
            <person name="Afonnikov D.A."/>
            <person name="Skryabin K.G."/>
        </authorList>
    </citation>
    <scope>NUCLEOTIDE SEQUENCE [LARGE SCALE GENOMIC DNA]</scope>
    <source>
        <strain evidence="8">AK-0245</strain>
        <tissue evidence="8">Whole organism</tissue>
    </source>
</reference>